<evidence type="ECO:0000256" key="2">
    <source>
        <dbReference type="ARBA" id="ARBA00022980"/>
    </source>
</evidence>
<keyword evidence="2 4" id="KW-0689">Ribosomal protein</keyword>
<feature type="region of interest" description="Disordered" evidence="5">
    <location>
        <begin position="63"/>
        <end position="114"/>
    </location>
</feature>
<dbReference type="InterPro" id="IPR021131">
    <property type="entry name" value="Ribosomal_uL15/eL18"/>
</dbReference>
<feature type="compositionally biased region" description="Gly residues" evidence="5">
    <location>
        <begin position="78"/>
        <end position="91"/>
    </location>
</feature>
<proteinExistence type="inferred from homology"/>
<dbReference type="AlphaFoldDB" id="A0A7S0KC02"/>
<comment type="similarity">
    <text evidence="1 4">Belongs to the universal ribosomal protein uL15 family.</text>
</comment>
<evidence type="ECO:0000256" key="5">
    <source>
        <dbReference type="SAM" id="MobiDB-lite"/>
    </source>
</evidence>
<evidence type="ECO:0000256" key="4">
    <source>
        <dbReference type="RuleBase" id="RU003888"/>
    </source>
</evidence>
<dbReference type="InterPro" id="IPR036227">
    <property type="entry name" value="Ribosomal_uL15/eL18_sf"/>
</dbReference>
<dbReference type="PANTHER" id="PTHR12934">
    <property type="entry name" value="50S RIBOSOMAL PROTEIN L15"/>
    <property type="match status" value="1"/>
</dbReference>
<dbReference type="Pfam" id="PF00828">
    <property type="entry name" value="Ribosomal_L27A"/>
    <property type="match status" value="1"/>
</dbReference>
<dbReference type="InterPro" id="IPR030878">
    <property type="entry name" value="Ribosomal_uL15"/>
</dbReference>
<organism evidence="7">
    <name type="scientific">Micromonas pusilla</name>
    <name type="common">Picoplanktonic green alga</name>
    <name type="synonym">Chromulina pusilla</name>
    <dbReference type="NCBI Taxonomy" id="38833"/>
    <lineage>
        <taxon>Eukaryota</taxon>
        <taxon>Viridiplantae</taxon>
        <taxon>Chlorophyta</taxon>
        <taxon>Mamiellophyceae</taxon>
        <taxon>Mamiellales</taxon>
        <taxon>Mamiellaceae</taxon>
        <taxon>Micromonas</taxon>
    </lineage>
</organism>
<evidence type="ECO:0000259" key="6">
    <source>
        <dbReference type="Pfam" id="PF00828"/>
    </source>
</evidence>
<keyword evidence="3 4" id="KW-0687">Ribonucleoprotein</keyword>
<dbReference type="PROSITE" id="PS00475">
    <property type="entry name" value="RIBOSOMAL_L15"/>
    <property type="match status" value="1"/>
</dbReference>
<dbReference type="GO" id="GO:0006412">
    <property type="term" value="P:translation"/>
    <property type="evidence" value="ECO:0007669"/>
    <property type="project" value="InterPro"/>
</dbReference>
<dbReference type="EMBL" id="HBEV01000985">
    <property type="protein sequence ID" value="CAD8576612.1"/>
    <property type="molecule type" value="Transcribed_RNA"/>
</dbReference>
<feature type="domain" description="Large ribosomal subunit protein uL15/eL18" evidence="6">
    <location>
        <begin position="136"/>
        <end position="214"/>
    </location>
</feature>
<gene>
    <name evidence="7" type="ORF">MSP1404_LOCUS812</name>
</gene>
<reference evidence="7" key="1">
    <citation type="submission" date="2021-01" db="EMBL/GenBank/DDBJ databases">
        <authorList>
            <person name="Corre E."/>
            <person name="Pelletier E."/>
            <person name="Niang G."/>
            <person name="Scheremetjew M."/>
            <person name="Finn R."/>
            <person name="Kale V."/>
            <person name="Holt S."/>
            <person name="Cochrane G."/>
            <person name="Meng A."/>
            <person name="Brown T."/>
            <person name="Cohen L."/>
        </authorList>
    </citation>
    <scope>NUCLEOTIDE SEQUENCE</scope>
    <source>
        <strain evidence="7">CCMP494</strain>
    </source>
</reference>
<accession>A0A7S0KC02</accession>
<dbReference type="SUPFAM" id="SSF52080">
    <property type="entry name" value="Ribosomal proteins L15p and L18e"/>
    <property type="match status" value="1"/>
</dbReference>
<sequence>MASLTASLSASVAQKRVALSASKSSCFVGAPVRVTAAAPKAAKAVSLTVRADGEDRLRLHNLSPLKGSRKKPTRKGRGYGAGQGGTCGFGMRGQKSRSGPGVRPGFEGGQTPMHRRFPKLKGIAGGMGAGKAKYVTVNVDDISAAFAANKLAAGSDVSIESLKAAGVINATGHYRNLPLKVLGDGEMAAGVKVHAAAFSESAKAKIEAAGGSVEVVPGRKKWVREAAAANA</sequence>
<protein>
    <recommendedName>
        <fullName evidence="6">Large ribosomal subunit protein uL15/eL18 domain-containing protein</fullName>
    </recommendedName>
</protein>
<dbReference type="PANTHER" id="PTHR12934:SF11">
    <property type="entry name" value="LARGE RIBOSOMAL SUBUNIT PROTEIN UL15M"/>
    <property type="match status" value="1"/>
</dbReference>
<evidence type="ECO:0000313" key="7">
    <source>
        <dbReference type="EMBL" id="CAD8576612.1"/>
    </source>
</evidence>
<dbReference type="InterPro" id="IPR001196">
    <property type="entry name" value="Ribosomal_uL15_CS"/>
</dbReference>
<dbReference type="NCBIfam" id="TIGR01071">
    <property type="entry name" value="rplO_bact"/>
    <property type="match status" value="1"/>
</dbReference>
<feature type="compositionally biased region" description="Basic residues" evidence="5">
    <location>
        <begin position="67"/>
        <end position="77"/>
    </location>
</feature>
<evidence type="ECO:0000256" key="1">
    <source>
        <dbReference type="ARBA" id="ARBA00007320"/>
    </source>
</evidence>
<evidence type="ECO:0000256" key="3">
    <source>
        <dbReference type="ARBA" id="ARBA00023274"/>
    </source>
</evidence>
<name>A0A7S0KC02_MICPS</name>
<dbReference type="InterPro" id="IPR005749">
    <property type="entry name" value="Ribosomal_uL15_bac-type"/>
</dbReference>
<dbReference type="GO" id="GO:0003735">
    <property type="term" value="F:structural constituent of ribosome"/>
    <property type="evidence" value="ECO:0007669"/>
    <property type="project" value="InterPro"/>
</dbReference>
<dbReference type="HAMAP" id="MF_01341">
    <property type="entry name" value="Ribosomal_uL15"/>
    <property type="match status" value="1"/>
</dbReference>
<dbReference type="Gene3D" id="3.100.10.10">
    <property type="match status" value="1"/>
</dbReference>
<dbReference type="GO" id="GO:0022625">
    <property type="term" value="C:cytosolic large ribosomal subunit"/>
    <property type="evidence" value="ECO:0007669"/>
    <property type="project" value="TreeGrafter"/>
</dbReference>